<dbReference type="EMBL" id="CP035758">
    <property type="protein sequence ID" value="QBD79307.1"/>
    <property type="molecule type" value="Genomic_DNA"/>
</dbReference>
<name>A0A4P6JUJ4_KTERU</name>
<keyword evidence="2" id="KW-1185">Reference proteome</keyword>
<dbReference type="Gene3D" id="1.25.40.10">
    <property type="entry name" value="Tetratricopeptide repeat domain"/>
    <property type="match status" value="1"/>
</dbReference>
<dbReference type="SUPFAM" id="SSF48452">
    <property type="entry name" value="TPR-like"/>
    <property type="match status" value="1"/>
</dbReference>
<reference evidence="1 2" key="1">
    <citation type="submission" date="2019-01" db="EMBL/GenBank/DDBJ databases">
        <title>Ktedonosporobacter rubrisoli SCAWS-G2.</title>
        <authorList>
            <person name="Huang Y."/>
            <person name="Yan B."/>
        </authorList>
    </citation>
    <scope>NUCLEOTIDE SEQUENCE [LARGE SCALE GENOMIC DNA]</scope>
    <source>
        <strain evidence="1 2">SCAWS-G2</strain>
    </source>
</reference>
<dbReference type="OrthoDB" id="159721at2"/>
<accession>A0A4P6JUJ4</accession>
<protein>
    <recommendedName>
        <fullName evidence="3">Tetratricopeptide repeat protein</fullName>
    </recommendedName>
</protein>
<gene>
    <name evidence="1" type="ORF">EPA93_26295</name>
</gene>
<dbReference type="AlphaFoldDB" id="A0A4P6JUJ4"/>
<evidence type="ECO:0008006" key="3">
    <source>
        <dbReference type="Google" id="ProtNLM"/>
    </source>
</evidence>
<dbReference type="InterPro" id="IPR011990">
    <property type="entry name" value="TPR-like_helical_dom_sf"/>
</dbReference>
<sequence length="342" mass="39015">MIRSMTRRWFLAGLLGIPASELGLQGPPPWSHRYRLPLNNDMMGFFEQEMEMRWHVYQASGPNFVSRRMDSWKEQLQEFVDATQTTPWHKRSLAVLSLSYQLEGSILRDSSLYTQAKKAMHNGFQAAYEAGNVELMASSRLRTGMVLMAQEQPVQAIKYFNSALDQVEGLSFPRLRGKLLQSRAEAYAFAQRPQDCLTNIGLASHILGREERSPERSHALFDNASVTLWKGLYALILHDYERAIILFDKGLMDSDPTLIVERARFLARKAEACYAAQHIQEAIETSQEAFTLASTLHKQSTIERVSKLHATLAQSRWRRELGVKSLGTRLHDYALAHRQAMS</sequence>
<dbReference type="Proteomes" id="UP000290365">
    <property type="component" value="Chromosome"/>
</dbReference>
<evidence type="ECO:0000313" key="2">
    <source>
        <dbReference type="Proteomes" id="UP000290365"/>
    </source>
</evidence>
<organism evidence="1 2">
    <name type="scientific">Ktedonosporobacter rubrisoli</name>
    <dbReference type="NCBI Taxonomy" id="2509675"/>
    <lineage>
        <taxon>Bacteria</taxon>
        <taxon>Bacillati</taxon>
        <taxon>Chloroflexota</taxon>
        <taxon>Ktedonobacteria</taxon>
        <taxon>Ktedonobacterales</taxon>
        <taxon>Ktedonosporobacteraceae</taxon>
        <taxon>Ktedonosporobacter</taxon>
    </lineage>
</organism>
<proteinExistence type="predicted"/>
<dbReference type="RefSeq" id="WP_129890360.1">
    <property type="nucleotide sequence ID" value="NZ_CP035758.1"/>
</dbReference>
<dbReference type="KEGG" id="kbs:EPA93_26295"/>
<evidence type="ECO:0000313" key="1">
    <source>
        <dbReference type="EMBL" id="QBD79307.1"/>
    </source>
</evidence>